<protein>
    <submittedName>
        <fullName evidence="3">RMD1 family protein</fullName>
    </submittedName>
</protein>
<dbReference type="PANTHER" id="PTHR16255:SF1">
    <property type="entry name" value="REQUIRED FOR MEIOTIC NUCLEAR DIVISION PROTEIN 1 HOMOLOG"/>
    <property type="match status" value="1"/>
</dbReference>
<feature type="domain" description="DUF155" evidence="2">
    <location>
        <begin position="43"/>
        <end position="210"/>
    </location>
</feature>
<keyword evidence="1" id="KW-0472">Membrane</keyword>
<dbReference type="InterPro" id="IPR003734">
    <property type="entry name" value="DUF155"/>
</dbReference>
<reference evidence="3 4" key="1">
    <citation type="submission" date="2021-07" db="EMBL/GenBank/DDBJ databases">
        <authorList>
            <person name="So Y."/>
        </authorList>
    </citation>
    <scope>NUCLEOTIDE SEQUENCE [LARGE SCALE GENOMIC DNA]</scope>
    <source>
        <strain evidence="3 4">HJA6</strain>
    </source>
</reference>
<comment type="caution">
    <text evidence="3">The sequence shown here is derived from an EMBL/GenBank/DDBJ whole genome shotgun (WGS) entry which is preliminary data.</text>
</comment>
<keyword evidence="1" id="KW-0812">Transmembrane</keyword>
<gene>
    <name evidence="3" type="ORF">KPL78_14500</name>
</gene>
<evidence type="ECO:0000313" key="3">
    <source>
        <dbReference type="EMBL" id="MBW6399071.1"/>
    </source>
</evidence>
<evidence type="ECO:0000259" key="2">
    <source>
        <dbReference type="Pfam" id="PF02582"/>
    </source>
</evidence>
<name>A0ABS7A9U3_9PROT</name>
<accession>A0ABS7A9U3</accession>
<keyword evidence="4" id="KW-1185">Reference proteome</keyword>
<proteinExistence type="predicted"/>
<feature type="transmembrane region" description="Helical" evidence="1">
    <location>
        <begin position="234"/>
        <end position="253"/>
    </location>
</feature>
<sequence>MPAALTVRALLLGERLDHRGLPRDGAPVVDPVPLATPDGLTAFAFRWGAVVLVGASTEQERSIIEMLRPRVTNALAKPIEEVASILPGAEQDGIDPDGVIRLRDLGAARLAVVADALAKSAALAHQEVLLAQALDRLEPIVTTLRTEGRLAASSRALHRQIGHALAARSRTTARVEAEDKPELLWDHPELERLHARLADEYELKERSAALDRKLSLIGDTTEGVLSLIHGRRALGLEIAVVVLVGIEVVFTLWEYLVRPLFLH</sequence>
<keyword evidence="1" id="KW-1133">Transmembrane helix</keyword>
<dbReference type="EMBL" id="JAHYBZ010000004">
    <property type="protein sequence ID" value="MBW6399071.1"/>
    <property type="molecule type" value="Genomic_DNA"/>
</dbReference>
<dbReference type="Pfam" id="PF02582">
    <property type="entry name" value="DUF155"/>
    <property type="match status" value="1"/>
</dbReference>
<evidence type="ECO:0000313" key="4">
    <source>
        <dbReference type="Proteomes" id="UP001196565"/>
    </source>
</evidence>
<dbReference type="PANTHER" id="PTHR16255">
    <property type="entry name" value="REQUIRED FOR MEIOTIC NUCLEAR DIVISION PROTEIN 1 HOMOLOG"/>
    <property type="match status" value="1"/>
</dbReference>
<organism evidence="3 4">
    <name type="scientific">Roseomonas alba</name>
    <dbReference type="NCBI Taxonomy" id="2846776"/>
    <lineage>
        <taxon>Bacteria</taxon>
        <taxon>Pseudomonadati</taxon>
        <taxon>Pseudomonadota</taxon>
        <taxon>Alphaproteobacteria</taxon>
        <taxon>Acetobacterales</taxon>
        <taxon>Roseomonadaceae</taxon>
        <taxon>Roseomonas</taxon>
    </lineage>
</organism>
<evidence type="ECO:0000256" key="1">
    <source>
        <dbReference type="SAM" id="Phobius"/>
    </source>
</evidence>
<dbReference type="Proteomes" id="UP001196565">
    <property type="component" value="Unassembled WGS sequence"/>
</dbReference>
<dbReference type="InterPro" id="IPR051624">
    <property type="entry name" value="RMD1/Sad1-interacting"/>
</dbReference>
<dbReference type="RefSeq" id="WP_219763655.1">
    <property type="nucleotide sequence ID" value="NZ_JAHYBZ010000004.1"/>
</dbReference>